<name>A0AAW0L433_QUESU</name>
<accession>A0AAW0L433</accession>
<dbReference type="GO" id="GO:0016020">
    <property type="term" value="C:membrane"/>
    <property type="evidence" value="ECO:0007669"/>
    <property type="project" value="UniProtKB-SubCell"/>
</dbReference>
<keyword evidence="4" id="KW-1133">Transmembrane helix</keyword>
<keyword evidence="1" id="KW-1071">Ligand-gated ion channel</keyword>
<keyword evidence="4" id="KW-0812">Transmembrane</keyword>
<sequence length="698" mass="81425">MIEGGDSLERSSSSPLEQHHRIFQTWRIIFGVSCVIAVSLDPLFFYVPVINEENKCIELDKKLRTISLILRSVTDIIGIINIILQVLNRYTDKNSGEDSDPKKIPRWWLYFLIDILVLLPFPQVIILIIFRELKGSKSLNMRKLLTFLVLFQYVPRVVQIYRSWKDPNKVSNKTPIWVKAAFNFFLYIIASHLYMQLETARTEEERKKAEEERKKAEVKMKVKREKMNEAKRPIEIWMLKHRFPRQMKIDIMQSVINSLERKQDVNVKNLLHHLPEELRNKAKRFLYLDLLKKLPVLENINEQLLLKICDSLKPVYYNEKSYIVREGDPIDETVFITDGIAWSYTTKNDEANVSSLAERLGKGHFFGGELLEFVLKNPSLPKLPVSPRTVKTHGPIEAFTLKAEELKKIVCKNWMCVGEGQSEPFAANVVQAAWRRYHEISVDPLFFYIPVINVAKRCLMLEKKLRIVALVLRTVTDVIYIVHIILQFRTAFIDKVVEEGAEITNRYSWKHFIIDIPVILPIPQVVLLQIVYSEMRSTRSSDSIKWLNALVLFQYAPRVRQIYISWKELTKSKGKFVGWVKAAFIFFLYILSSHVIGAFWYFFSIERETVCWHKACKNQSGCGRSSFSCAHSGNYTFLDDLYPINAPNSTLFDFGIFLEALQSGVVQSSNLPTKFFFCFWWGLRNLRFACARLTIIIY</sequence>
<protein>
    <submittedName>
        <fullName evidence="6">Cyclic nucleotide-gated ion channel 1</fullName>
    </submittedName>
</protein>
<organism evidence="6 7">
    <name type="scientific">Quercus suber</name>
    <name type="common">Cork oak</name>
    <dbReference type="NCBI Taxonomy" id="58331"/>
    <lineage>
        <taxon>Eukaryota</taxon>
        <taxon>Viridiplantae</taxon>
        <taxon>Streptophyta</taxon>
        <taxon>Embryophyta</taxon>
        <taxon>Tracheophyta</taxon>
        <taxon>Spermatophyta</taxon>
        <taxon>Magnoliopsida</taxon>
        <taxon>eudicotyledons</taxon>
        <taxon>Gunneridae</taxon>
        <taxon>Pentapetalae</taxon>
        <taxon>rosids</taxon>
        <taxon>fabids</taxon>
        <taxon>Fagales</taxon>
        <taxon>Fagaceae</taxon>
        <taxon>Quercus</taxon>
    </lineage>
</organism>
<feature type="transmembrane region" description="Helical" evidence="4">
    <location>
        <begin position="26"/>
        <end position="47"/>
    </location>
</feature>
<keyword evidence="4" id="KW-0472">Membrane</keyword>
<dbReference type="Gene3D" id="2.60.120.10">
    <property type="entry name" value="Jelly Rolls"/>
    <property type="match status" value="1"/>
</dbReference>
<dbReference type="Proteomes" id="UP000237347">
    <property type="component" value="Unassembled WGS sequence"/>
</dbReference>
<evidence type="ECO:0000256" key="3">
    <source>
        <dbReference type="SAM" id="Coils"/>
    </source>
</evidence>
<evidence type="ECO:0000313" key="6">
    <source>
        <dbReference type="EMBL" id="KAK7845263.1"/>
    </source>
</evidence>
<feature type="coiled-coil region" evidence="3">
    <location>
        <begin position="194"/>
        <end position="228"/>
    </location>
</feature>
<evidence type="ECO:0000256" key="2">
    <source>
        <dbReference type="ARBA" id="ARBA00023303"/>
    </source>
</evidence>
<dbReference type="CDD" id="cd00038">
    <property type="entry name" value="CAP_ED"/>
    <property type="match status" value="1"/>
</dbReference>
<feature type="transmembrane region" description="Helical" evidence="4">
    <location>
        <begin position="68"/>
        <end position="87"/>
    </location>
</feature>
<dbReference type="PANTHER" id="PTHR45651:SF68">
    <property type="entry name" value="ION TRANSPORT DOMAIN-CONTAINING PROTEIN"/>
    <property type="match status" value="1"/>
</dbReference>
<gene>
    <name evidence="6" type="primary">CNGC1_59</name>
    <name evidence="6" type="ORF">CFP56_009843</name>
</gene>
<dbReference type="EMBL" id="PKMF04000173">
    <property type="protein sequence ID" value="KAK7845263.1"/>
    <property type="molecule type" value="Genomic_DNA"/>
</dbReference>
<comment type="caution">
    <text evidence="6">The sequence shown here is derived from an EMBL/GenBank/DDBJ whole genome shotgun (WGS) entry which is preliminary data.</text>
</comment>
<feature type="domain" description="Cyclic nucleotide-binding" evidence="5">
    <location>
        <begin position="296"/>
        <end position="367"/>
    </location>
</feature>
<dbReference type="PANTHER" id="PTHR45651">
    <property type="entry name" value="CYCLIC NUCLEOTIDE-GATED ION CHANNEL 15-RELATED-RELATED"/>
    <property type="match status" value="1"/>
</dbReference>
<dbReference type="AlphaFoldDB" id="A0AAW0L433"/>
<feature type="transmembrane region" description="Helical" evidence="4">
    <location>
        <begin position="107"/>
        <end position="130"/>
    </location>
</feature>
<evidence type="ECO:0000256" key="4">
    <source>
        <dbReference type="SAM" id="Phobius"/>
    </source>
</evidence>
<proteinExistence type="predicted"/>
<dbReference type="SUPFAM" id="SSF81324">
    <property type="entry name" value="Voltage-gated potassium channels"/>
    <property type="match status" value="2"/>
</dbReference>
<keyword evidence="1" id="KW-0813">Transport</keyword>
<reference evidence="6 7" key="1">
    <citation type="journal article" date="2018" name="Sci. Data">
        <title>The draft genome sequence of cork oak.</title>
        <authorList>
            <person name="Ramos A.M."/>
            <person name="Usie A."/>
            <person name="Barbosa P."/>
            <person name="Barros P.M."/>
            <person name="Capote T."/>
            <person name="Chaves I."/>
            <person name="Simoes F."/>
            <person name="Abreu I."/>
            <person name="Carrasquinho I."/>
            <person name="Faro C."/>
            <person name="Guimaraes J.B."/>
            <person name="Mendonca D."/>
            <person name="Nobrega F."/>
            <person name="Rodrigues L."/>
            <person name="Saibo N.J.M."/>
            <person name="Varela M.C."/>
            <person name="Egas C."/>
            <person name="Matos J."/>
            <person name="Miguel C.M."/>
            <person name="Oliveira M.M."/>
            <person name="Ricardo C.P."/>
            <person name="Goncalves S."/>
        </authorList>
    </citation>
    <scope>NUCLEOTIDE SEQUENCE [LARGE SCALE GENOMIC DNA]</scope>
    <source>
        <strain evidence="7">cv. HL8</strain>
    </source>
</reference>
<keyword evidence="1" id="KW-0406">Ion transport</keyword>
<evidence type="ECO:0000259" key="5">
    <source>
        <dbReference type="PROSITE" id="PS50042"/>
    </source>
</evidence>
<evidence type="ECO:0000313" key="7">
    <source>
        <dbReference type="Proteomes" id="UP000237347"/>
    </source>
</evidence>
<keyword evidence="3" id="KW-0175">Coiled coil</keyword>
<dbReference type="SMART" id="SM00100">
    <property type="entry name" value="cNMP"/>
    <property type="match status" value="1"/>
</dbReference>
<keyword evidence="2" id="KW-0407">Ion channel</keyword>
<evidence type="ECO:0000256" key="1">
    <source>
        <dbReference type="ARBA" id="ARBA00023286"/>
    </source>
</evidence>
<dbReference type="SUPFAM" id="SSF51206">
    <property type="entry name" value="cAMP-binding domain-like"/>
    <property type="match status" value="1"/>
</dbReference>
<dbReference type="InterPro" id="IPR018490">
    <property type="entry name" value="cNMP-bd_dom_sf"/>
</dbReference>
<feature type="transmembrane region" description="Helical" evidence="4">
    <location>
        <begin position="576"/>
        <end position="603"/>
    </location>
</feature>
<dbReference type="GO" id="GO:0034220">
    <property type="term" value="P:monoatomic ion transmembrane transport"/>
    <property type="evidence" value="ECO:0007669"/>
    <property type="project" value="UniProtKB-KW"/>
</dbReference>
<keyword evidence="7" id="KW-1185">Reference proteome</keyword>
<dbReference type="InterPro" id="IPR000595">
    <property type="entry name" value="cNMP-bd_dom"/>
</dbReference>
<dbReference type="InterPro" id="IPR014710">
    <property type="entry name" value="RmlC-like_jellyroll"/>
</dbReference>
<dbReference type="PROSITE" id="PS50042">
    <property type="entry name" value="CNMP_BINDING_3"/>
    <property type="match status" value="1"/>
</dbReference>